<dbReference type="EMBL" id="CP096040">
    <property type="protein sequence ID" value="USQ97546.1"/>
    <property type="molecule type" value="Genomic_DNA"/>
</dbReference>
<accession>A0ABY4ZXN7</accession>
<protein>
    <submittedName>
        <fullName evidence="3">Uncharacterized protein</fullName>
    </submittedName>
</protein>
<feature type="compositionally biased region" description="Pro residues" evidence="1">
    <location>
        <begin position="342"/>
        <end position="358"/>
    </location>
</feature>
<name>A0ABY4ZXN7_9CAUL</name>
<evidence type="ECO:0000313" key="4">
    <source>
        <dbReference type="Proteomes" id="UP001057520"/>
    </source>
</evidence>
<gene>
    <name evidence="3" type="ORF">MZV50_08420</name>
</gene>
<dbReference type="Proteomes" id="UP001057520">
    <property type="component" value="Chromosome"/>
</dbReference>
<dbReference type="SUPFAM" id="SSF81901">
    <property type="entry name" value="HCP-like"/>
    <property type="match status" value="1"/>
</dbReference>
<keyword evidence="2" id="KW-1133">Transmembrane helix</keyword>
<feature type="compositionally biased region" description="Pro residues" evidence="1">
    <location>
        <begin position="294"/>
        <end position="309"/>
    </location>
</feature>
<feature type="transmembrane region" description="Helical" evidence="2">
    <location>
        <begin position="63"/>
        <end position="84"/>
    </location>
</feature>
<feature type="compositionally biased region" description="Low complexity" evidence="1">
    <location>
        <begin position="310"/>
        <end position="341"/>
    </location>
</feature>
<keyword evidence="4" id="KW-1185">Reference proteome</keyword>
<evidence type="ECO:0000256" key="2">
    <source>
        <dbReference type="SAM" id="Phobius"/>
    </source>
</evidence>
<keyword evidence="2" id="KW-0812">Transmembrane</keyword>
<dbReference type="InterPro" id="IPR011990">
    <property type="entry name" value="TPR-like_helical_dom_sf"/>
</dbReference>
<proteinExistence type="predicted"/>
<feature type="region of interest" description="Disordered" evidence="1">
    <location>
        <begin position="1"/>
        <end position="51"/>
    </location>
</feature>
<organism evidence="3 4">
    <name type="scientific">Caulobacter segnis</name>
    <dbReference type="NCBI Taxonomy" id="88688"/>
    <lineage>
        <taxon>Bacteria</taxon>
        <taxon>Pseudomonadati</taxon>
        <taxon>Pseudomonadota</taxon>
        <taxon>Alphaproteobacteria</taxon>
        <taxon>Caulobacterales</taxon>
        <taxon>Caulobacteraceae</taxon>
        <taxon>Caulobacter</taxon>
    </lineage>
</organism>
<evidence type="ECO:0000256" key="1">
    <source>
        <dbReference type="SAM" id="MobiDB-lite"/>
    </source>
</evidence>
<keyword evidence="2" id="KW-0472">Membrane</keyword>
<feature type="compositionally biased region" description="Pro residues" evidence="1">
    <location>
        <begin position="1"/>
        <end position="10"/>
    </location>
</feature>
<dbReference type="Gene3D" id="1.25.40.10">
    <property type="entry name" value="Tetratricopeptide repeat domain"/>
    <property type="match status" value="1"/>
</dbReference>
<reference evidence="3 4" key="1">
    <citation type="submission" date="2022-04" db="EMBL/GenBank/DDBJ databases">
        <title>Genome sequence of soybean root-associated Caulobacter segnis RL271.</title>
        <authorList>
            <person name="Longley R."/>
            <person name="Bonito G."/>
            <person name="Trigodet F."/>
            <person name="Crosson S."/>
            <person name="Fiebig A."/>
        </authorList>
    </citation>
    <scope>NUCLEOTIDE SEQUENCE [LARGE SCALE GENOMIC DNA]</scope>
    <source>
        <strain evidence="3 4">RL271</strain>
    </source>
</reference>
<evidence type="ECO:0000313" key="3">
    <source>
        <dbReference type="EMBL" id="USQ97546.1"/>
    </source>
</evidence>
<feature type="region of interest" description="Disordered" evidence="1">
    <location>
        <begin position="292"/>
        <end position="367"/>
    </location>
</feature>
<sequence>MAVRPEPPPETGAWFEGAAEAPPPEPDAFDLPPLPMAVETPEQPETADAPLTLARETPRRRKLGWWAAGGVAAAAAVAAVALVGPKLAQRPAPRAVTPTAAAPAAPAGCQWISAGGVWRLRCADAPAQGLKLPERFDAQTSARAAAGEPAAMERLGAFYRLRAGETANPNRGTYAYQALDWLQRAAGADEDGRADTARARDDAALALGQMLAHGEGGRAPDPATAEVRLRQAAEGSRADAVLALGQFLEAQAGDNADHLAEARGLYARVAQLGDGSALQREAERGLARIDAAMKPPPIEVAPPPTPPVEKPLAAKPTKTAAPEPKPAFKAKPPVPKAVASKPTPPKSASPKPVSPKPTPRVVRATPKPAPAPVLRNWTASTFIRVDPTADFSPALDLAGRAVCDSEGGETIAVRAGDTICPNGVNYCQVRAVATCRGARP</sequence>
<dbReference type="PRINTS" id="PR01217">
    <property type="entry name" value="PRICHEXTENSN"/>
</dbReference>